<evidence type="ECO:0000313" key="1">
    <source>
        <dbReference type="EMBL" id="KAI8438326.1"/>
    </source>
</evidence>
<keyword evidence="2" id="KW-1185">Reference proteome</keyword>
<name>A0ACC0KP16_CHOFU</name>
<accession>A0ACC0KP16</accession>
<reference evidence="1 2" key="1">
    <citation type="journal article" date="2022" name="Genome Biol. Evol.">
        <title>The Spruce Budworm Genome: Reconstructing the Evolutionary History of Antifreeze Proteins.</title>
        <authorList>
            <person name="Beliveau C."/>
            <person name="Gagne P."/>
            <person name="Picq S."/>
            <person name="Vernygora O."/>
            <person name="Keeling C.I."/>
            <person name="Pinkney K."/>
            <person name="Doucet D."/>
            <person name="Wen F."/>
            <person name="Johnston J.S."/>
            <person name="Maaroufi H."/>
            <person name="Boyle B."/>
            <person name="Laroche J."/>
            <person name="Dewar K."/>
            <person name="Juretic N."/>
            <person name="Blackburn G."/>
            <person name="Nisole A."/>
            <person name="Brunet B."/>
            <person name="Brandao M."/>
            <person name="Lumley L."/>
            <person name="Duan J."/>
            <person name="Quan G."/>
            <person name="Lucarotti C.J."/>
            <person name="Roe A.D."/>
            <person name="Sperling F.A.H."/>
            <person name="Levesque R.C."/>
            <person name="Cusson M."/>
        </authorList>
    </citation>
    <scope>NUCLEOTIDE SEQUENCE [LARGE SCALE GENOMIC DNA]</scope>
    <source>
        <strain evidence="1">Glfc:IPQL:Cfum</strain>
    </source>
</reference>
<protein>
    <submittedName>
        <fullName evidence="1">Uncharacterized protein</fullName>
    </submittedName>
</protein>
<dbReference type="EMBL" id="CM046118">
    <property type="protein sequence ID" value="KAI8438326.1"/>
    <property type="molecule type" value="Genomic_DNA"/>
</dbReference>
<gene>
    <name evidence="1" type="ORF">MSG28_010893</name>
</gene>
<sequence>MATRVDIVIVALFAVLRSAAPAHFPELPPLPSWWSEGARGGGGGADVQVVYLPALLPREAQLASDRPDDVPLPYSFDAFGRSFELQLVPNRRLLARGFGVWSESGHDAPLSAVDATCHFQHAGPDAVAAFSACKDHALHGLIVVDNSTYEVRPLSAGVGRAEEGGRTAHVIRRAPPPPAPRDDARPLRPRPRRTRTPRAHYHHKPEPSSYTIEIALFLDEAAYKIFYPYFNYKETDLRDMLLAYINGVQALYQHWTLGTRIQLSLVRLTLLRTQPQTLPAHAERGRLLDSFCAYQRSLNVEDDNDPEHWDMALLLSGLDFYSEEGGRRNGVTMGLAPVGGVCLPAHACVVAEFGAQDLLGRPYPSAGFTSVYILAHEIGHNLGMHHDGTGNSCARDGYIMSPSRGTSGEAAWSPCSARVVADLQWATCLLDGEPDALDTPDALRHERYGGAPGRVWGAKKQCEILLRDVDAAASPAGPAAAHCAQLACRSPHRAGFYYAGPALPGTPCGPTMVRRNFHITSHLTNPYSMTIFSMGWCQGGECVSSGGADAAPAPAAAATANSSSADDATPASNDSANNGVASGEGGWGAWRSGSCRSGCTLRARGFRERRRACAASACAGVSYDVVLCNDAKVCGKKKRVGAGELAGRRCAEFAARLPALDARGGGLQAPHDPTRMWMGCAVFCRRAAGGGFYAPRVELNDAGLDPYFPDGTWCHHDGAQDYYCLQHHCLPENFKMTTQFHIWELPSEDIDGPFNARARESPEDTGLESYLSLSADGVPLTRSAFPPQLPEEPETNWEVIDYIDLPTKNDTLKS</sequence>
<evidence type="ECO:0000313" key="2">
    <source>
        <dbReference type="Proteomes" id="UP001064048"/>
    </source>
</evidence>
<comment type="caution">
    <text evidence="1">The sequence shown here is derived from an EMBL/GenBank/DDBJ whole genome shotgun (WGS) entry which is preliminary data.</text>
</comment>
<organism evidence="1 2">
    <name type="scientific">Choristoneura fumiferana</name>
    <name type="common">Spruce budworm moth</name>
    <name type="synonym">Archips fumiferana</name>
    <dbReference type="NCBI Taxonomy" id="7141"/>
    <lineage>
        <taxon>Eukaryota</taxon>
        <taxon>Metazoa</taxon>
        <taxon>Ecdysozoa</taxon>
        <taxon>Arthropoda</taxon>
        <taxon>Hexapoda</taxon>
        <taxon>Insecta</taxon>
        <taxon>Pterygota</taxon>
        <taxon>Neoptera</taxon>
        <taxon>Endopterygota</taxon>
        <taxon>Lepidoptera</taxon>
        <taxon>Glossata</taxon>
        <taxon>Ditrysia</taxon>
        <taxon>Tortricoidea</taxon>
        <taxon>Tortricidae</taxon>
        <taxon>Tortricinae</taxon>
        <taxon>Choristoneura</taxon>
    </lineage>
</organism>
<dbReference type="Proteomes" id="UP001064048">
    <property type="component" value="Chromosome 18"/>
</dbReference>
<proteinExistence type="predicted"/>